<dbReference type="AlphaFoldDB" id="A0A3N2CYE3"/>
<dbReference type="EMBL" id="RKHO01000001">
    <property type="protein sequence ID" value="ROR92552.1"/>
    <property type="molecule type" value="Genomic_DNA"/>
</dbReference>
<gene>
    <name evidence="2" type="ORF">EDD33_3443</name>
</gene>
<feature type="region of interest" description="Disordered" evidence="1">
    <location>
        <begin position="1"/>
        <end position="21"/>
    </location>
</feature>
<dbReference type="Proteomes" id="UP000281738">
    <property type="component" value="Unassembled WGS sequence"/>
</dbReference>
<proteinExistence type="predicted"/>
<organism evidence="2 3">
    <name type="scientific">Nocardioides aurantiacus</name>
    <dbReference type="NCBI Taxonomy" id="86796"/>
    <lineage>
        <taxon>Bacteria</taxon>
        <taxon>Bacillati</taxon>
        <taxon>Actinomycetota</taxon>
        <taxon>Actinomycetes</taxon>
        <taxon>Propionibacteriales</taxon>
        <taxon>Nocardioidaceae</taxon>
        <taxon>Nocardioides</taxon>
    </lineage>
</organism>
<reference evidence="2 3" key="1">
    <citation type="submission" date="2018-11" db="EMBL/GenBank/DDBJ databases">
        <title>Sequencing the genomes of 1000 actinobacteria strains.</title>
        <authorList>
            <person name="Klenk H.-P."/>
        </authorList>
    </citation>
    <scope>NUCLEOTIDE SEQUENCE [LARGE SCALE GENOMIC DNA]</scope>
    <source>
        <strain evidence="2 3">DSM 12652</strain>
    </source>
</reference>
<dbReference type="RefSeq" id="WP_148077126.1">
    <property type="nucleotide sequence ID" value="NZ_RKHO01000001.1"/>
</dbReference>
<accession>A0A3N2CYE3</accession>
<comment type="caution">
    <text evidence="2">The sequence shown here is derived from an EMBL/GenBank/DDBJ whole genome shotgun (WGS) entry which is preliminary data.</text>
</comment>
<evidence type="ECO:0000256" key="1">
    <source>
        <dbReference type="SAM" id="MobiDB-lite"/>
    </source>
</evidence>
<evidence type="ECO:0000313" key="3">
    <source>
        <dbReference type="Proteomes" id="UP000281738"/>
    </source>
</evidence>
<protein>
    <submittedName>
        <fullName evidence="2">Uncharacterized protein</fullName>
    </submittedName>
</protein>
<dbReference type="OrthoDB" id="5143028at2"/>
<name>A0A3N2CYE3_9ACTN</name>
<keyword evidence="3" id="KW-1185">Reference proteome</keyword>
<sequence length="193" mass="20199">MTQGPDDAGTDGFVGGEQARAQVEADPFWSVVRRRHPDVTLAVLPPADGAVPPLPEGTAPVDPAEAAARQDADVLDRWRELVGPAVGAEDAGTPASPEARWTAGEVQGTRRRETTLRDAGVDDVRAVGVLLRAEDALRTEGWHVLAPTGGVPRVLAGRPAELGREELQLLAPPGRGVVLRVRGASVLLGEVPS</sequence>
<evidence type="ECO:0000313" key="2">
    <source>
        <dbReference type="EMBL" id="ROR92552.1"/>
    </source>
</evidence>